<gene>
    <name evidence="1" type="ORF">GCM10009727_65050</name>
</gene>
<reference evidence="1 2" key="1">
    <citation type="journal article" date="2019" name="Int. J. Syst. Evol. Microbiol.">
        <title>The Global Catalogue of Microorganisms (GCM) 10K type strain sequencing project: providing services to taxonomists for standard genome sequencing and annotation.</title>
        <authorList>
            <consortium name="The Broad Institute Genomics Platform"/>
            <consortium name="The Broad Institute Genome Sequencing Center for Infectious Disease"/>
            <person name="Wu L."/>
            <person name="Ma J."/>
        </authorList>
    </citation>
    <scope>NUCLEOTIDE SEQUENCE [LARGE SCALE GENOMIC DNA]</scope>
    <source>
        <strain evidence="1 2">JCM 13850</strain>
    </source>
</reference>
<name>A0ABN3A9B0_9ACTN</name>
<comment type="caution">
    <text evidence="1">The sequence shown here is derived from an EMBL/GenBank/DDBJ whole genome shotgun (WGS) entry which is preliminary data.</text>
</comment>
<evidence type="ECO:0000313" key="2">
    <source>
        <dbReference type="Proteomes" id="UP001501020"/>
    </source>
</evidence>
<dbReference type="Proteomes" id="UP001501020">
    <property type="component" value="Unassembled WGS sequence"/>
</dbReference>
<keyword evidence="2" id="KW-1185">Reference proteome</keyword>
<dbReference type="EMBL" id="BAAAMR010000072">
    <property type="protein sequence ID" value="GAA2156393.1"/>
    <property type="molecule type" value="Genomic_DNA"/>
</dbReference>
<proteinExistence type="predicted"/>
<organism evidence="1 2">
    <name type="scientific">Actinomadura napierensis</name>
    <dbReference type="NCBI Taxonomy" id="267854"/>
    <lineage>
        <taxon>Bacteria</taxon>
        <taxon>Bacillati</taxon>
        <taxon>Actinomycetota</taxon>
        <taxon>Actinomycetes</taxon>
        <taxon>Streptosporangiales</taxon>
        <taxon>Thermomonosporaceae</taxon>
        <taxon>Actinomadura</taxon>
    </lineage>
</organism>
<sequence>MDAGAALVELAARFGVPCWWGTYTRAYWAMVPASGRWRLVEALTLRELAVAIQASDGWPWP</sequence>
<accession>A0ABN3A9B0</accession>
<evidence type="ECO:0000313" key="1">
    <source>
        <dbReference type="EMBL" id="GAA2156393.1"/>
    </source>
</evidence>
<protein>
    <submittedName>
        <fullName evidence="1">Uncharacterized protein</fullName>
    </submittedName>
</protein>
<dbReference type="RefSeq" id="WP_344275978.1">
    <property type="nucleotide sequence ID" value="NZ_BAAAMR010000072.1"/>
</dbReference>